<dbReference type="PROSITE" id="PS51635">
    <property type="entry name" value="PNPLA"/>
    <property type="match status" value="1"/>
</dbReference>
<feature type="active site" description="Nucleophile" evidence="4">
    <location>
        <position position="243"/>
    </location>
</feature>
<dbReference type="InterPro" id="IPR002641">
    <property type="entry name" value="PNPLA_dom"/>
</dbReference>
<dbReference type="PANTHER" id="PTHR24185:SF1">
    <property type="entry name" value="CALCIUM-INDEPENDENT PHOSPHOLIPASE A2-GAMMA"/>
    <property type="match status" value="1"/>
</dbReference>
<dbReference type="GO" id="GO:0016042">
    <property type="term" value="P:lipid catabolic process"/>
    <property type="evidence" value="ECO:0007669"/>
    <property type="project" value="UniProtKB-UniRule"/>
</dbReference>
<dbReference type="GO" id="GO:0046486">
    <property type="term" value="P:glycerolipid metabolic process"/>
    <property type="evidence" value="ECO:0007669"/>
    <property type="project" value="UniProtKB-ARBA"/>
</dbReference>
<organism evidence="6 7">
    <name type="scientific">Schizothecium vesticola</name>
    <dbReference type="NCBI Taxonomy" id="314040"/>
    <lineage>
        <taxon>Eukaryota</taxon>
        <taxon>Fungi</taxon>
        <taxon>Dikarya</taxon>
        <taxon>Ascomycota</taxon>
        <taxon>Pezizomycotina</taxon>
        <taxon>Sordariomycetes</taxon>
        <taxon>Sordariomycetidae</taxon>
        <taxon>Sordariales</taxon>
        <taxon>Schizotheciaceae</taxon>
        <taxon>Schizothecium</taxon>
    </lineage>
</organism>
<comment type="caution">
    <text evidence="4">Lacks conserved residue(s) required for the propagation of feature annotation.</text>
</comment>
<dbReference type="PANTHER" id="PTHR24185">
    <property type="entry name" value="CALCIUM-INDEPENDENT PHOSPHOLIPASE A2-GAMMA"/>
    <property type="match status" value="1"/>
</dbReference>
<dbReference type="EMBL" id="JAUKUD010000002">
    <property type="protein sequence ID" value="KAK0751410.1"/>
    <property type="molecule type" value="Genomic_DNA"/>
</dbReference>
<evidence type="ECO:0000313" key="6">
    <source>
        <dbReference type="EMBL" id="KAK0751410.1"/>
    </source>
</evidence>
<dbReference type="GO" id="GO:0047499">
    <property type="term" value="F:calcium-independent phospholipase A2 activity"/>
    <property type="evidence" value="ECO:0007669"/>
    <property type="project" value="TreeGrafter"/>
</dbReference>
<keyword evidence="3 4" id="KW-0443">Lipid metabolism</keyword>
<evidence type="ECO:0000313" key="7">
    <source>
        <dbReference type="Proteomes" id="UP001172155"/>
    </source>
</evidence>
<comment type="caution">
    <text evidence="6">The sequence shown here is derived from an EMBL/GenBank/DDBJ whole genome shotgun (WGS) entry which is preliminary data.</text>
</comment>
<dbReference type="Pfam" id="PF01734">
    <property type="entry name" value="Patatin"/>
    <property type="match status" value="1"/>
</dbReference>
<dbReference type="GO" id="GO:0016020">
    <property type="term" value="C:membrane"/>
    <property type="evidence" value="ECO:0007669"/>
    <property type="project" value="TreeGrafter"/>
</dbReference>
<evidence type="ECO:0000256" key="2">
    <source>
        <dbReference type="ARBA" id="ARBA00022963"/>
    </source>
</evidence>
<protein>
    <submittedName>
        <fullName evidence="6">Acyl transferase/acyl hydrolase/lysophospholipase</fullName>
    </submittedName>
</protein>
<evidence type="ECO:0000259" key="5">
    <source>
        <dbReference type="PROSITE" id="PS51635"/>
    </source>
</evidence>
<feature type="active site" description="Proton acceptor" evidence="4">
    <location>
        <position position="405"/>
    </location>
</feature>
<evidence type="ECO:0000256" key="1">
    <source>
        <dbReference type="ARBA" id="ARBA00022801"/>
    </source>
</evidence>
<keyword evidence="2 4" id="KW-0442">Lipid degradation</keyword>
<sequence>MALTFPVSESAYNSRGQDGVHLFYARFLYTISDVCVFVAKDDATILNELTKILKWAAEAVHKSIHHPSRKTLILVWNMAEHHDAALYDNNKLKQLYLSPQHLRLWEQSDILRYFVRDYNGLPNHSFVDRITSNERLYKALFNNMVCCYIPDRGKIKGRPQKLFTQHRKLRDLIGTSVQEGLQLRAESVMEYNVPAFEYFTTFESPAYPSEIFHREMYEVCTRAIETYVAEYETSLFDLIVGTSTGGIIALALAMATKGSEPLSEMMTFFETVSKQTFAQDALGKIAQYSLMVLHLAESVFSSDNLRLGLQAYFHPKDTALFAPALHTHLISSGTRVAVTSAKDMGQAACLISSYNYPVASSGSILEREEQAFKDMTIWEAAMATSAAPFYLPPFEKREIKTKYVDGAVYANCPAQLAFAEMEKLWPNGTASLDALVSLGTGMQKAKAAHDLPSLVNLGFFVTLRAMFQRQLD</sequence>
<dbReference type="AlphaFoldDB" id="A0AA40K9Z7"/>
<dbReference type="InterPro" id="IPR016035">
    <property type="entry name" value="Acyl_Trfase/lysoPLipase"/>
</dbReference>
<accession>A0AA40K9Z7</accession>
<keyword evidence="7" id="KW-1185">Reference proteome</keyword>
<evidence type="ECO:0000256" key="3">
    <source>
        <dbReference type="ARBA" id="ARBA00023098"/>
    </source>
</evidence>
<dbReference type="SUPFAM" id="SSF52151">
    <property type="entry name" value="FabD/lysophospholipase-like"/>
    <property type="match status" value="1"/>
</dbReference>
<proteinExistence type="predicted"/>
<evidence type="ECO:0000256" key="4">
    <source>
        <dbReference type="PROSITE-ProRule" id="PRU01161"/>
    </source>
</evidence>
<feature type="domain" description="PNPLA" evidence="5">
    <location>
        <begin position="201"/>
        <end position="418"/>
    </location>
</feature>
<dbReference type="GO" id="GO:0016740">
    <property type="term" value="F:transferase activity"/>
    <property type="evidence" value="ECO:0007669"/>
    <property type="project" value="UniProtKB-KW"/>
</dbReference>
<feature type="short sequence motif" description="GXSXG" evidence="4">
    <location>
        <begin position="241"/>
        <end position="245"/>
    </location>
</feature>
<dbReference type="CDD" id="cd07199">
    <property type="entry name" value="Pat17_PNPLA8_PNPLA9_like"/>
    <property type="match status" value="1"/>
</dbReference>
<feature type="short sequence motif" description="DGA/G" evidence="4">
    <location>
        <begin position="405"/>
        <end position="407"/>
    </location>
</feature>
<gene>
    <name evidence="6" type="ORF">B0T18DRAFT_426052</name>
</gene>
<dbReference type="Proteomes" id="UP001172155">
    <property type="component" value="Unassembled WGS sequence"/>
</dbReference>
<name>A0AA40K9Z7_9PEZI</name>
<dbReference type="GO" id="GO:0019369">
    <property type="term" value="P:arachidonate metabolic process"/>
    <property type="evidence" value="ECO:0007669"/>
    <property type="project" value="TreeGrafter"/>
</dbReference>
<reference evidence="6" key="1">
    <citation type="submission" date="2023-06" db="EMBL/GenBank/DDBJ databases">
        <title>Genome-scale phylogeny and comparative genomics of the fungal order Sordariales.</title>
        <authorList>
            <consortium name="Lawrence Berkeley National Laboratory"/>
            <person name="Hensen N."/>
            <person name="Bonometti L."/>
            <person name="Westerberg I."/>
            <person name="Brannstrom I.O."/>
            <person name="Guillou S."/>
            <person name="Cros-Aarteil S."/>
            <person name="Calhoun S."/>
            <person name="Haridas S."/>
            <person name="Kuo A."/>
            <person name="Mondo S."/>
            <person name="Pangilinan J."/>
            <person name="Riley R."/>
            <person name="LaButti K."/>
            <person name="Andreopoulos B."/>
            <person name="Lipzen A."/>
            <person name="Chen C."/>
            <person name="Yanf M."/>
            <person name="Daum C."/>
            <person name="Ng V."/>
            <person name="Clum A."/>
            <person name="Steindorff A."/>
            <person name="Ohm R."/>
            <person name="Martin F."/>
            <person name="Silar P."/>
            <person name="Natvig D."/>
            <person name="Lalanne C."/>
            <person name="Gautier V."/>
            <person name="Ament-velasquez S.L."/>
            <person name="Kruys A."/>
            <person name="Hutchinson M.I."/>
            <person name="Powell A.J."/>
            <person name="Barry K."/>
            <person name="Miller A.N."/>
            <person name="Grigoriev I.V."/>
            <person name="Debuchy R."/>
            <person name="Gladieux P."/>
            <person name="Thoren M.H."/>
            <person name="Johannesson H."/>
        </authorList>
    </citation>
    <scope>NUCLEOTIDE SEQUENCE</scope>
    <source>
        <strain evidence="6">SMH3187-1</strain>
    </source>
</reference>
<keyword evidence="6" id="KW-0808">Transferase</keyword>
<dbReference type="Gene3D" id="3.40.1090.10">
    <property type="entry name" value="Cytosolic phospholipase A2 catalytic domain"/>
    <property type="match status" value="1"/>
</dbReference>
<keyword evidence="1 4" id="KW-0378">Hydrolase</keyword>